<dbReference type="PANTHER" id="PTHR43244">
    <property type="match status" value="1"/>
</dbReference>
<dbReference type="EMBL" id="JBHSON010000020">
    <property type="protein sequence ID" value="MFC5747152.1"/>
    <property type="molecule type" value="Genomic_DNA"/>
</dbReference>
<dbReference type="InterPro" id="IPR050564">
    <property type="entry name" value="F420-G6PD/mer"/>
</dbReference>
<evidence type="ECO:0000313" key="4">
    <source>
        <dbReference type="Proteomes" id="UP001596074"/>
    </source>
</evidence>
<dbReference type="CDD" id="cd01097">
    <property type="entry name" value="Tetrahydromethanopterin_reductase"/>
    <property type="match status" value="1"/>
</dbReference>
<sequence length="351" mass="37017">MRLGVNLGYLRPGRRPEDVLLVAEEAERLGYSVGWAGEATGSDAVSLLAWLAARTTRMDLGAGVMQIPARSPAMTAMTAATLDTLSAGRFRLGLGVSGGQVSEGWHGSRFTDPLGRTREYVEIVRMALARGPVEYAGRHHTLPLPDGPGRPLRLGIRPPRARVPVYLAALGPRNLELTGEIGDGWLALFLDPATAGKQLAPIRAGRRRAGLGMDGFDVAATVPLAVGDDAEACGRHVRAFTALYLGGMGTRGQNFYTGLAARMGYGEEARRVQDLYLAGRTRAAADAVPQGFLDRTSLLGPADRLAARLREYAACGVTTLCAMPLTGTAEGDAAAQRVLADAHAHAAVVTL</sequence>
<dbReference type="Gene3D" id="3.20.20.30">
    <property type="entry name" value="Luciferase-like domain"/>
    <property type="match status" value="1"/>
</dbReference>
<organism evidence="3 4">
    <name type="scientific">Actinomadura rugatobispora</name>
    <dbReference type="NCBI Taxonomy" id="1994"/>
    <lineage>
        <taxon>Bacteria</taxon>
        <taxon>Bacillati</taxon>
        <taxon>Actinomycetota</taxon>
        <taxon>Actinomycetes</taxon>
        <taxon>Streptosporangiales</taxon>
        <taxon>Thermomonosporaceae</taxon>
        <taxon>Actinomadura</taxon>
    </lineage>
</organism>
<evidence type="ECO:0000256" key="1">
    <source>
        <dbReference type="ARBA" id="ARBA00023002"/>
    </source>
</evidence>
<dbReference type="RefSeq" id="WP_378282772.1">
    <property type="nucleotide sequence ID" value="NZ_JBHSON010000020.1"/>
</dbReference>
<comment type="caution">
    <text evidence="3">The sequence shown here is derived from an EMBL/GenBank/DDBJ whole genome shotgun (WGS) entry which is preliminary data.</text>
</comment>
<dbReference type="PANTHER" id="PTHR43244:SF1">
    <property type="entry name" value="5,10-METHYLENETETRAHYDROMETHANOPTERIN REDUCTASE"/>
    <property type="match status" value="1"/>
</dbReference>
<protein>
    <submittedName>
        <fullName evidence="3">LLM class F420-dependent oxidoreductase</fullName>
    </submittedName>
</protein>
<dbReference type="InterPro" id="IPR011251">
    <property type="entry name" value="Luciferase-like_dom"/>
</dbReference>
<dbReference type="SUPFAM" id="SSF51679">
    <property type="entry name" value="Bacterial luciferase-like"/>
    <property type="match status" value="1"/>
</dbReference>
<dbReference type="InterPro" id="IPR019951">
    <property type="entry name" value="F420_OxRdatse_Rv3520c_pred"/>
</dbReference>
<reference evidence="4" key="1">
    <citation type="journal article" date="2019" name="Int. J. Syst. Evol. Microbiol.">
        <title>The Global Catalogue of Microorganisms (GCM) 10K type strain sequencing project: providing services to taxonomists for standard genome sequencing and annotation.</title>
        <authorList>
            <consortium name="The Broad Institute Genomics Platform"/>
            <consortium name="The Broad Institute Genome Sequencing Center for Infectious Disease"/>
            <person name="Wu L."/>
            <person name="Ma J."/>
        </authorList>
    </citation>
    <scope>NUCLEOTIDE SEQUENCE [LARGE SCALE GENOMIC DNA]</scope>
    <source>
        <strain evidence="4">KCTC 42087</strain>
    </source>
</reference>
<name>A0ABW0ZXJ8_9ACTN</name>
<dbReference type="InterPro" id="IPR036661">
    <property type="entry name" value="Luciferase-like_sf"/>
</dbReference>
<dbReference type="NCBIfam" id="TIGR03559">
    <property type="entry name" value="F420_Rv3520c"/>
    <property type="match status" value="1"/>
</dbReference>
<evidence type="ECO:0000313" key="3">
    <source>
        <dbReference type="EMBL" id="MFC5747152.1"/>
    </source>
</evidence>
<proteinExistence type="predicted"/>
<feature type="domain" description="Luciferase-like" evidence="2">
    <location>
        <begin position="12"/>
        <end position="318"/>
    </location>
</feature>
<dbReference type="Pfam" id="PF00296">
    <property type="entry name" value="Bac_luciferase"/>
    <property type="match status" value="1"/>
</dbReference>
<evidence type="ECO:0000259" key="2">
    <source>
        <dbReference type="Pfam" id="PF00296"/>
    </source>
</evidence>
<dbReference type="Proteomes" id="UP001596074">
    <property type="component" value="Unassembled WGS sequence"/>
</dbReference>
<accession>A0ABW0ZXJ8</accession>
<gene>
    <name evidence="3" type="ORF">ACFPZN_16100</name>
</gene>
<keyword evidence="4" id="KW-1185">Reference proteome</keyword>
<keyword evidence="1" id="KW-0560">Oxidoreductase</keyword>